<dbReference type="Pfam" id="PF00512">
    <property type="entry name" value="HisKA"/>
    <property type="match status" value="1"/>
</dbReference>
<feature type="domain" description="Histidine kinase" evidence="7">
    <location>
        <begin position="275"/>
        <end position="481"/>
    </location>
</feature>
<dbReference type="SMART" id="SM00387">
    <property type="entry name" value="HATPase_c"/>
    <property type="match status" value="1"/>
</dbReference>
<dbReference type="CDD" id="cd00156">
    <property type="entry name" value="REC"/>
    <property type="match status" value="1"/>
</dbReference>
<dbReference type="InterPro" id="IPR036890">
    <property type="entry name" value="HATPase_C_sf"/>
</dbReference>
<dbReference type="PROSITE" id="PS50109">
    <property type="entry name" value="HIS_KIN"/>
    <property type="match status" value="1"/>
</dbReference>
<dbReference type="InterPro" id="IPR011006">
    <property type="entry name" value="CheY-like_superfamily"/>
</dbReference>
<dbReference type="CDD" id="cd00082">
    <property type="entry name" value="HisKA"/>
    <property type="match status" value="1"/>
</dbReference>
<dbReference type="InterPro" id="IPR035965">
    <property type="entry name" value="PAS-like_dom_sf"/>
</dbReference>
<dbReference type="Pfam" id="PF02518">
    <property type="entry name" value="HATPase_c"/>
    <property type="match status" value="1"/>
</dbReference>
<reference evidence="10 11" key="1">
    <citation type="submission" date="2020-01" db="EMBL/GenBank/DDBJ databases">
        <title>Natronorubrum sp. JWXQ-INN 674 isolated from Inner Mongolia Autonomous Region of China.</title>
        <authorList>
            <person name="Xue Q."/>
        </authorList>
    </citation>
    <scope>NUCLEOTIDE SEQUENCE [LARGE SCALE GENOMIC DNA]</scope>
    <source>
        <strain evidence="10 11">JWXQ-INN-674</strain>
    </source>
</reference>
<evidence type="ECO:0000256" key="5">
    <source>
        <dbReference type="ARBA" id="ARBA00023012"/>
    </source>
</evidence>
<protein>
    <recommendedName>
        <fullName evidence="2">histidine kinase</fullName>
        <ecNumber evidence="2">2.7.13.3</ecNumber>
    </recommendedName>
</protein>
<sequence>MAAQIRVLIVADEFDALDLTESIGSDDQFEASTTSTARDALDRLAEDRIDCLVSAYRLPEGDGLELLSTVREQYPDLPFLLVTDDGSEAVASEAISLGVTDYLRATEGSALASRITDAVSEHRAREQRRDDSNLLDELFDQIPIHLFVKDTAGRHARVSTHLIDEIEHDTNRLTVDAFTRSEIIGNTDVDIADGVHEREAYADDMRVIETGEPIRNKEEYSPLADEWNLTSKVPWYDEDGDIQGLIGVSHRITERKRYQQELERQNERLDEFTRLVSHDLRNPLNVAQGHLELARADSENEALDIVAESHDRMEALVENLLTIAREGEAVTELESVPIAELVQRCWQTVATGTAGLAVETDAVVRADRQRLAQLVENLLCNAVEHGASAARSSNAENAVPNGGTDVTITVGILDTDNGFYVADDGNGIPAAERERVLKRGYSTNADGTGFGLSIVAQIASAHGWTVSVTESDDGGARFEFTDVEFVDDRGGTALPN</sequence>
<dbReference type="InterPro" id="IPR005467">
    <property type="entry name" value="His_kinase_dom"/>
</dbReference>
<keyword evidence="5" id="KW-0902">Two-component regulatory system</keyword>
<evidence type="ECO:0000259" key="9">
    <source>
        <dbReference type="PROSITE" id="PS50113"/>
    </source>
</evidence>
<gene>
    <name evidence="10" type="ORF">GS429_12790</name>
</gene>
<evidence type="ECO:0000256" key="4">
    <source>
        <dbReference type="ARBA" id="ARBA00022777"/>
    </source>
</evidence>
<evidence type="ECO:0000256" key="6">
    <source>
        <dbReference type="PROSITE-ProRule" id="PRU00169"/>
    </source>
</evidence>
<dbReference type="InterPro" id="IPR050736">
    <property type="entry name" value="Sensor_HK_Regulatory"/>
</dbReference>
<dbReference type="InterPro" id="IPR036097">
    <property type="entry name" value="HisK_dim/P_sf"/>
</dbReference>
<keyword evidence="11" id="KW-1185">Reference proteome</keyword>
<dbReference type="Pfam" id="PF08448">
    <property type="entry name" value="PAS_4"/>
    <property type="match status" value="1"/>
</dbReference>
<dbReference type="SMART" id="SM00448">
    <property type="entry name" value="REC"/>
    <property type="match status" value="1"/>
</dbReference>
<dbReference type="SUPFAM" id="SSF52172">
    <property type="entry name" value="CheY-like"/>
    <property type="match status" value="1"/>
</dbReference>
<dbReference type="PROSITE" id="PS50113">
    <property type="entry name" value="PAC"/>
    <property type="match status" value="1"/>
</dbReference>
<dbReference type="Proteomes" id="UP000434101">
    <property type="component" value="Unassembled WGS sequence"/>
</dbReference>
<dbReference type="InterPro" id="IPR003594">
    <property type="entry name" value="HATPase_dom"/>
</dbReference>
<proteinExistence type="predicted"/>
<evidence type="ECO:0000256" key="1">
    <source>
        <dbReference type="ARBA" id="ARBA00000085"/>
    </source>
</evidence>
<dbReference type="Gene3D" id="3.40.50.2300">
    <property type="match status" value="1"/>
</dbReference>
<dbReference type="Pfam" id="PF00072">
    <property type="entry name" value="Response_reg"/>
    <property type="match status" value="1"/>
</dbReference>
<comment type="caution">
    <text evidence="6">Lacks conserved residue(s) required for the propagation of feature annotation.</text>
</comment>
<dbReference type="SMART" id="SM00388">
    <property type="entry name" value="HisKA"/>
    <property type="match status" value="1"/>
</dbReference>
<evidence type="ECO:0000259" key="7">
    <source>
        <dbReference type="PROSITE" id="PS50109"/>
    </source>
</evidence>
<dbReference type="OrthoDB" id="8127at2157"/>
<dbReference type="PANTHER" id="PTHR43711:SF1">
    <property type="entry name" value="HISTIDINE KINASE 1"/>
    <property type="match status" value="1"/>
</dbReference>
<dbReference type="PANTHER" id="PTHR43711">
    <property type="entry name" value="TWO-COMPONENT HISTIDINE KINASE"/>
    <property type="match status" value="1"/>
</dbReference>
<evidence type="ECO:0000313" key="11">
    <source>
        <dbReference type="Proteomes" id="UP000434101"/>
    </source>
</evidence>
<feature type="domain" description="Response regulatory" evidence="8">
    <location>
        <begin position="6"/>
        <end position="120"/>
    </location>
</feature>
<dbReference type="InterPro" id="IPR000700">
    <property type="entry name" value="PAS-assoc_C"/>
</dbReference>
<dbReference type="GO" id="GO:0000155">
    <property type="term" value="F:phosphorelay sensor kinase activity"/>
    <property type="evidence" value="ECO:0007669"/>
    <property type="project" value="InterPro"/>
</dbReference>
<evidence type="ECO:0000313" key="10">
    <source>
        <dbReference type="EMBL" id="MXV62928.1"/>
    </source>
</evidence>
<dbReference type="EC" id="2.7.13.3" evidence="2"/>
<comment type="caution">
    <text evidence="10">The sequence shown here is derived from an EMBL/GenBank/DDBJ whole genome shotgun (WGS) entry which is preliminary data.</text>
</comment>
<dbReference type="Gene3D" id="3.30.565.10">
    <property type="entry name" value="Histidine kinase-like ATPase, C-terminal domain"/>
    <property type="match status" value="1"/>
</dbReference>
<dbReference type="EMBL" id="WUYX01000038">
    <property type="protein sequence ID" value="MXV62928.1"/>
    <property type="molecule type" value="Genomic_DNA"/>
</dbReference>
<evidence type="ECO:0000256" key="3">
    <source>
        <dbReference type="ARBA" id="ARBA00022679"/>
    </source>
</evidence>
<dbReference type="SUPFAM" id="SSF47384">
    <property type="entry name" value="Homodimeric domain of signal transducing histidine kinase"/>
    <property type="match status" value="1"/>
</dbReference>
<dbReference type="Gene3D" id="1.10.287.130">
    <property type="match status" value="1"/>
</dbReference>
<evidence type="ECO:0000256" key="2">
    <source>
        <dbReference type="ARBA" id="ARBA00012438"/>
    </source>
</evidence>
<keyword evidence="4" id="KW-0418">Kinase</keyword>
<dbReference type="RefSeq" id="WP_160065742.1">
    <property type="nucleotide sequence ID" value="NZ_WUYX01000038.1"/>
</dbReference>
<name>A0A6B0VN82_9EURY</name>
<dbReference type="SUPFAM" id="SSF55874">
    <property type="entry name" value="ATPase domain of HSP90 chaperone/DNA topoisomerase II/histidine kinase"/>
    <property type="match status" value="1"/>
</dbReference>
<dbReference type="SUPFAM" id="SSF55785">
    <property type="entry name" value="PYP-like sensor domain (PAS domain)"/>
    <property type="match status" value="1"/>
</dbReference>
<dbReference type="Gene3D" id="3.30.450.20">
    <property type="entry name" value="PAS domain"/>
    <property type="match status" value="1"/>
</dbReference>
<evidence type="ECO:0000259" key="8">
    <source>
        <dbReference type="PROSITE" id="PS50110"/>
    </source>
</evidence>
<accession>A0A6B0VN82</accession>
<organism evidence="10 11">
    <name type="scientific">Natronorubrum halalkaliphilum</name>
    <dbReference type="NCBI Taxonomy" id="2691917"/>
    <lineage>
        <taxon>Archaea</taxon>
        <taxon>Methanobacteriati</taxon>
        <taxon>Methanobacteriota</taxon>
        <taxon>Stenosarchaea group</taxon>
        <taxon>Halobacteria</taxon>
        <taxon>Halobacteriales</taxon>
        <taxon>Natrialbaceae</taxon>
        <taxon>Natronorubrum</taxon>
    </lineage>
</organism>
<dbReference type="AlphaFoldDB" id="A0A6B0VN82"/>
<dbReference type="CDD" id="cd00075">
    <property type="entry name" value="HATPase"/>
    <property type="match status" value="1"/>
</dbReference>
<keyword evidence="3" id="KW-0808">Transferase</keyword>
<comment type="catalytic activity">
    <reaction evidence="1">
        <text>ATP + protein L-histidine = ADP + protein N-phospho-L-histidine.</text>
        <dbReference type="EC" id="2.7.13.3"/>
    </reaction>
</comment>
<dbReference type="InterPro" id="IPR013656">
    <property type="entry name" value="PAS_4"/>
</dbReference>
<dbReference type="PROSITE" id="PS50110">
    <property type="entry name" value="RESPONSE_REGULATORY"/>
    <property type="match status" value="1"/>
</dbReference>
<feature type="domain" description="PAC" evidence="9">
    <location>
        <begin position="201"/>
        <end position="264"/>
    </location>
</feature>
<dbReference type="InterPro" id="IPR001789">
    <property type="entry name" value="Sig_transdc_resp-reg_receiver"/>
</dbReference>
<dbReference type="InterPro" id="IPR003661">
    <property type="entry name" value="HisK_dim/P_dom"/>
</dbReference>